<evidence type="ECO:0000313" key="1">
    <source>
        <dbReference type="EMBL" id="OAX40454.1"/>
    </source>
</evidence>
<accession>A0A1B7N6H9</accession>
<keyword evidence="2" id="KW-1185">Reference proteome</keyword>
<protein>
    <submittedName>
        <fullName evidence="1">Uncharacterized protein</fullName>
    </submittedName>
</protein>
<reference evidence="1 2" key="1">
    <citation type="submission" date="2016-06" db="EMBL/GenBank/DDBJ databases">
        <title>Comparative genomics of the ectomycorrhizal sister species Rhizopogon vinicolor and Rhizopogon vesiculosus (Basidiomycota: Boletales) reveals a divergence of the mating type B locus.</title>
        <authorList>
            <consortium name="DOE Joint Genome Institute"/>
            <person name="Mujic A.B."/>
            <person name="Kuo A."/>
            <person name="Tritt A."/>
            <person name="Lipzen A."/>
            <person name="Chen C."/>
            <person name="Johnson J."/>
            <person name="Sharma A."/>
            <person name="Barry K."/>
            <person name="Grigoriev I.V."/>
            <person name="Spatafora J.W."/>
        </authorList>
    </citation>
    <scope>NUCLEOTIDE SEQUENCE [LARGE SCALE GENOMIC DNA]</scope>
    <source>
        <strain evidence="1 2">AM-OR11-026</strain>
    </source>
</reference>
<gene>
    <name evidence="1" type="ORF">K503DRAFT_614396</name>
</gene>
<dbReference type="Proteomes" id="UP000092154">
    <property type="component" value="Unassembled WGS sequence"/>
</dbReference>
<evidence type="ECO:0000313" key="2">
    <source>
        <dbReference type="Proteomes" id="UP000092154"/>
    </source>
</evidence>
<dbReference type="EMBL" id="KV448211">
    <property type="protein sequence ID" value="OAX40454.1"/>
    <property type="molecule type" value="Genomic_DNA"/>
</dbReference>
<dbReference type="AlphaFoldDB" id="A0A1B7N6H9"/>
<dbReference type="InParanoid" id="A0A1B7N6H9"/>
<proteinExistence type="predicted"/>
<organism evidence="1 2">
    <name type="scientific">Rhizopogon vinicolor AM-OR11-026</name>
    <dbReference type="NCBI Taxonomy" id="1314800"/>
    <lineage>
        <taxon>Eukaryota</taxon>
        <taxon>Fungi</taxon>
        <taxon>Dikarya</taxon>
        <taxon>Basidiomycota</taxon>
        <taxon>Agaricomycotina</taxon>
        <taxon>Agaricomycetes</taxon>
        <taxon>Agaricomycetidae</taxon>
        <taxon>Boletales</taxon>
        <taxon>Suillineae</taxon>
        <taxon>Rhizopogonaceae</taxon>
        <taxon>Rhizopogon</taxon>
    </lineage>
</organism>
<name>A0A1B7N6H9_9AGAM</name>
<sequence length="72" mass="7916">MSTPNSGPCAVFLLAPVLHSTVIGNERLVRHVLAPSRVKARQQSLESSLRQRAAPVPDTYPEKVVAQRSKRI</sequence>